<feature type="region of interest" description="Disordered" evidence="1">
    <location>
        <begin position="62"/>
        <end position="109"/>
    </location>
</feature>
<dbReference type="RefSeq" id="XP_013323192.1">
    <property type="nucleotide sequence ID" value="XM_013467738.1"/>
</dbReference>
<comment type="caution">
    <text evidence="2">The sequence shown here is derived from an EMBL/GenBank/DDBJ whole genome shotgun (WGS) entry which is preliminary data.</text>
</comment>
<dbReference type="OrthoDB" id="4498167at2759"/>
<reference evidence="2 3" key="1">
    <citation type="submission" date="2015-04" db="EMBL/GenBank/DDBJ databases">
        <authorList>
            <person name="Heijne W.H."/>
            <person name="Fedorova N.D."/>
            <person name="Nierman W.C."/>
            <person name="Vollebregt A.W."/>
            <person name="Zhao Z."/>
            <person name="Wu L."/>
            <person name="Kumar M."/>
            <person name="Stam H."/>
            <person name="van den Berg M.A."/>
            <person name="Pel H.J."/>
        </authorList>
    </citation>
    <scope>NUCLEOTIDE SEQUENCE [LARGE SCALE GENOMIC DNA]</scope>
    <source>
        <strain evidence="2 3">CBS 393.64</strain>
    </source>
</reference>
<sequence>MNSSEDTYPSAGTPGGRTSTMRGLDGSGVGRDPRASLQNYNQVMLQHTLRQMAAFTDNCDFAKRRNSGTSGSSGRSNASTVAGVARGGTESSPPRSTPGDRISGDVERV</sequence>
<dbReference type="GeneID" id="25321769"/>
<evidence type="ECO:0000313" key="3">
    <source>
        <dbReference type="Proteomes" id="UP000053958"/>
    </source>
</evidence>
<keyword evidence="3" id="KW-1185">Reference proteome</keyword>
<proteinExistence type="predicted"/>
<evidence type="ECO:0000256" key="1">
    <source>
        <dbReference type="SAM" id="MobiDB-lite"/>
    </source>
</evidence>
<dbReference type="Proteomes" id="UP000053958">
    <property type="component" value="Unassembled WGS sequence"/>
</dbReference>
<gene>
    <name evidence="2" type="ORF">T310_9847</name>
</gene>
<protein>
    <submittedName>
        <fullName evidence="2">Uncharacterized protein</fullName>
    </submittedName>
</protein>
<dbReference type="EMBL" id="LASV01000752">
    <property type="protein sequence ID" value="KKA16580.1"/>
    <property type="molecule type" value="Genomic_DNA"/>
</dbReference>
<feature type="region of interest" description="Disordered" evidence="1">
    <location>
        <begin position="1"/>
        <end position="39"/>
    </location>
</feature>
<evidence type="ECO:0000313" key="2">
    <source>
        <dbReference type="EMBL" id="KKA16580.1"/>
    </source>
</evidence>
<dbReference type="AlphaFoldDB" id="A0A0F4YEJ5"/>
<name>A0A0F4YEJ5_RASE3</name>
<accession>A0A0F4YEJ5</accession>
<organism evidence="2 3">
    <name type="scientific">Rasamsonia emersonii (strain ATCC 16479 / CBS 393.64 / IMI 116815)</name>
    <dbReference type="NCBI Taxonomy" id="1408163"/>
    <lineage>
        <taxon>Eukaryota</taxon>
        <taxon>Fungi</taxon>
        <taxon>Dikarya</taxon>
        <taxon>Ascomycota</taxon>
        <taxon>Pezizomycotina</taxon>
        <taxon>Eurotiomycetes</taxon>
        <taxon>Eurotiomycetidae</taxon>
        <taxon>Eurotiales</taxon>
        <taxon>Trichocomaceae</taxon>
        <taxon>Rasamsonia</taxon>
    </lineage>
</organism>
<feature type="compositionally biased region" description="Low complexity" evidence="1">
    <location>
        <begin position="67"/>
        <end position="80"/>
    </location>
</feature>